<evidence type="ECO:0000313" key="2">
    <source>
        <dbReference type="Proteomes" id="UP000529795"/>
    </source>
</evidence>
<organism evidence="1 2">
    <name type="scientific">Sphingomonas jinjuensis</name>
    <dbReference type="NCBI Taxonomy" id="535907"/>
    <lineage>
        <taxon>Bacteria</taxon>
        <taxon>Pseudomonadati</taxon>
        <taxon>Pseudomonadota</taxon>
        <taxon>Alphaproteobacteria</taxon>
        <taxon>Sphingomonadales</taxon>
        <taxon>Sphingomonadaceae</taxon>
        <taxon>Sphingomonas</taxon>
    </lineage>
</organism>
<keyword evidence="2" id="KW-1185">Reference proteome</keyword>
<accession>A0A840F4S8</accession>
<dbReference type="EMBL" id="JACIEV010000002">
    <property type="protein sequence ID" value="MBB4152890.1"/>
    <property type="molecule type" value="Genomic_DNA"/>
</dbReference>
<sequence>MADLVRKQGDTLLAYLVVRDAVTGDVVDLSALGIVVTSDARDADGIVHSFAVTPATLGGGAAQRLRASLGGWAIGAAAWDVQLDEGDERTSTDTQRIQIVEDVTQ</sequence>
<evidence type="ECO:0000313" key="1">
    <source>
        <dbReference type="EMBL" id="MBB4152890.1"/>
    </source>
</evidence>
<comment type="caution">
    <text evidence="1">The sequence shown here is derived from an EMBL/GenBank/DDBJ whole genome shotgun (WGS) entry which is preliminary data.</text>
</comment>
<reference evidence="1 2" key="1">
    <citation type="submission" date="2020-08" db="EMBL/GenBank/DDBJ databases">
        <title>Genomic Encyclopedia of Type Strains, Phase IV (KMG-IV): sequencing the most valuable type-strain genomes for metagenomic binning, comparative biology and taxonomic classification.</title>
        <authorList>
            <person name="Goeker M."/>
        </authorList>
    </citation>
    <scope>NUCLEOTIDE SEQUENCE [LARGE SCALE GENOMIC DNA]</scope>
    <source>
        <strain evidence="1 2">YC6723</strain>
    </source>
</reference>
<name>A0A840F4S8_9SPHN</name>
<dbReference type="RefSeq" id="WP_183982585.1">
    <property type="nucleotide sequence ID" value="NZ_JACIEV010000002.1"/>
</dbReference>
<gene>
    <name evidence="1" type="ORF">GGQ80_000778</name>
</gene>
<dbReference type="AlphaFoldDB" id="A0A840F4S8"/>
<dbReference type="Proteomes" id="UP000529795">
    <property type="component" value="Unassembled WGS sequence"/>
</dbReference>
<proteinExistence type="predicted"/>
<protein>
    <submittedName>
        <fullName evidence="1">Uncharacterized protein</fullName>
    </submittedName>
</protein>